<feature type="region of interest" description="Disordered" evidence="1">
    <location>
        <begin position="328"/>
        <end position="406"/>
    </location>
</feature>
<organism evidence="2 3">
    <name type="scientific">Actinokineospora globicatena</name>
    <dbReference type="NCBI Taxonomy" id="103729"/>
    <lineage>
        <taxon>Bacteria</taxon>
        <taxon>Bacillati</taxon>
        <taxon>Actinomycetota</taxon>
        <taxon>Actinomycetes</taxon>
        <taxon>Pseudonocardiales</taxon>
        <taxon>Pseudonocardiaceae</taxon>
        <taxon>Actinokineospora</taxon>
    </lineage>
</organism>
<proteinExistence type="predicted"/>
<dbReference type="Proteomes" id="UP001165042">
    <property type="component" value="Unassembled WGS sequence"/>
</dbReference>
<keyword evidence="3" id="KW-1185">Reference proteome</keyword>
<protein>
    <recommendedName>
        <fullName evidence="4">Transglycosylase SLT domain-containing protein</fullName>
    </recommendedName>
</protein>
<dbReference type="RefSeq" id="WP_285611369.1">
    <property type="nucleotide sequence ID" value="NZ_BSSD01000005.1"/>
</dbReference>
<feature type="compositionally biased region" description="Polar residues" evidence="1">
    <location>
        <begin position="332"/>
        <end position="350"/>
    </location>
</feature>
<evidence type="ECO:0000313" key="3">
    <source>
        <dbReference type="Proteomes" id="UP001165042"/>
    </source>
</evidence>
<dbReference type="InterPro" id="IPR023346">
    <property type="entry name" value="Lysozyme-like_dom_sf"/>
</dbReference>
<name>A0A9W6QQN4_9PSEU</name>
<dbReference type="SUPFAM" id="SSF53955">
    <property type="entry name" value="Lysozyme-like"/>
    <property type="match status" value="1"/>
</dbReference>
<feature type="compositionally biased region" description="Low complexity" evidence="1">
    <location>
        <begin position="385"/>
        <end position="396"/>
    </location>
</feature>
<dbReference type="EMBL" id="BSSD01000005">
    <property type="protein sequence ID" value="GLW92938.1"/>
    <property type="molecule type" value="Genomic_DNA"/>
</dbReference>
<gene>
    <name evidence="2" type="ORF">Aglo03_37540</name>
</gene>
<dbReference type="Gene3D" id="1.20.1260.20">
    <property type="entry name" value="PPE superfamily"/>
    <property type="match status" value="1"/>
</dbReference>
<accession>A0A9W6QQN4</accession>
<evidence type="ECO:0000256" key="1">
    <source>
        <dbReference type="SAM" id="MobiDB-lite"/>
    </source>
</evidence>
<evidence type="ECO:0008006" key="4">
    <source>
        <dbReference type="Google" id="ProtNLM"/>
    </source>
</evidence>
<reference evidence="2" key="1">
    <citation type="submission" date="2023-02" db="EMBL/GenBank/DDBJ databases">
        <title>Actinokineospora globicatena NBRC 15670.</title>
        <authorList>
            <person name="Ichikawa N."/>
            <person name="Sato H."/>
            <person name="Tonouchi N."/>
        </authorList>
    </citation>
    <scope>NUCLEOTIDE SEQUENCE</scope>
    <source>
        <strain evidence="2">NBRC 15670</strain>
    </source>
</reference>
<sequence>MTTTSTTTAGQSTGGQAATALNNDIKGAKSAIERGDWLDAGLQITNVAMDVINIAGDPLGACASAGFGWIINHIKFLKEPFDKLLGDANSIINSAQGWVKAGDQLIGSAQKYREAVRSQTCNWQGSAGDAYRRAAATQAEGLDALAEVSKGVGKAIDGAGKLLAEVRKAVLDFINQCVQKVIQIIIEALAKAWLSFGASIAEGIARSVAQAVQTAQKILSKVQKFVSSLQKIMQTVQKIVALAKAVKQLLATIGGKANTSPSATTTQAPTVNTNTLTSAAGSNYTNPNGVTNNANYGQGAVPGYGGYQPLPGSTTNAANYGQGAVPGYGGYQQPSGTPTGQPTYGQSAGNPNYGGYQQLPGGVQRQPGTYTPGTLPGHTSEVKLPTGSTGTPNWGPSGPPPTTGAPASLVDRARWIGAAVEVLINHGVDPAKINPEQIAQIVDRTSGGNPHAVNLQDPNAANGFPPKGICQLPDPVFDQHKIPGYDDIWKPVDNMLAGVRYFLAEWGSLLDALQGAFGQQGPMVITQH</sequence>
<comment type="caution">
    <text evidence="2">The sequence shown here is derived from an EMBL/GenBank/DDBJ whole genome shotgun (WGS) entry which is preliminary data.</text>
</comment>
<evidence type="ECO:0000313" key="2">
    <source>
        <dbReference type="EMBL" id="GLW92938.1"/>
    </source>
</evidence>
<dbReference type="AlphaFoldDB" id="A0A9W6QQN4"/>
<dbReference type="InterPro" id="IPR038332">
    <property type="entry name" value="PPE_sf"/>
</dbReference>